<dbReference type="SUPFAM" id="SSF54495">
    <property type="entry name" value="UBC-like"/>
    <property type="match status" value="1"/>
</dbReference>
<evidence type="ECO:0000259" key="15">
    <source>
        <dbReference type="PROSITE" id="PS50127"/>
    </source>
</evidence>
<protein>
    <recommendedName>
        <fullName evidence="11">Ubiquitin-conjugating enzyme E2 Z</fullName>
        <ecNumber evidence="3">2.3.2.23</ecNumber>
    </recommendedName>
    <alternativeName>
        <fullName evidence="12">E2 ubiquitin-conjugating enzyme Z</fullName>
    </alternativeName>
    <alternativeName>
        <fullName evidence="14">Ubiquitin carrier protein Z</fullName>
    </alternativeName>
    <alternativeName>
        <fullName evidence="13">Ubiquitin-protein ligase Z</fullName>
    </alternativeName>
</protein>
<dbReference type="Gene3D" id="3.10.110.10">
    <property type="entry name" value="Ubiquitin Conjugating Enzyme"/>
    <property type="match status" value="1"/>
</dbReference>
<keyword evidence="10" id="KW-0539">Nucleus</keyword>
<dbReference type="InterPro" id="IPR000608">
    <property type="entry name" value="UBC"/>
</dbReference>
<dbReference type="CDD" id="cd23809">
    <property type="entry name" value="UBCc_UBE2Z"/>
    <property type="match status" value="1"/>
</dbReference>
<evidence type="ECO:0000256" key="12">
    <source>
        <dbReference type="ARBA" id="ARBA00041798"/>
    </source>
</evidence>
<dbReference type="Proteomes" id="UP000821837">
    <property type="component" value="Unassembled WGS sequence"/>
</dbReference>
<reference evidence="16" key="1">
    <citation type="journal article" date="2020" name="Cell">
        <title>Large-Scale Comparative Analyses of Tick Genomes Elucidate Their Genetic Diversity and Vector Capacities.</title>
        <authorList>
            <consortium name="Tick Genome and Microbiome Consortium (TIGMIC)"/>
            <person name="Jia N."/>
            <person name="Wang J."/>
            <person name="Shi W."/>
            <person name="Du L."/>
            <person name="Sun Y."/>
            <person name="Zhan W."/>
            <person name="Jiang J.F."/>
            <person name="Wang Q."/>
            <person name="Zhang B."/>
            <person name="Ji P."/>
            <person name="Bell-Sakyi L."/>
            <person name="Cui X.M."/>
            <person name="Yuan T.T."/>
            <person name="Jiang B.G."/>
            <person name="Yang W.F."/>
            <person name="Lam T.T."/>
            <person name="Chang Q.C."/>
            <person name="Ding S.J."/>
            <person name="Wang X.J."/>
            <person name="Zhu J.G."/>
            <person name="Ruan X.D."/>
            <person name="Zhao L."/>
            <person name="Wei J.T."/>
            <person name="Ye R.Z."/>
            <person name="Que T.C."/>
            <person name="Du C.H."/>
            <person name="Zhou Y.H."/>
            <person name="Cheng J.X."/>
            <person name="Dai P.F."/>
            <person name="Guo W.B."/>
            <person name="Han X.H."/>
            <person name="Huang E.J."/>
            <person name="Li L.F."/>
            <person name="Wei W."/>
            <person name="Gao Y.C."/>
            <person name="Liu J.Z."/>
            <person name="Shao H.Z."/>
            <person name="Wang X."/>
            <person name="Wang C.C."/>
            <person name="Yang T.C."/>
            <person name="Huo Q.B."/>
            <person name="Li W."/>
            <person name="Chen H.Y."/>
            <person name="Chen S.E."/>
            <person name="Zhou L.G."/>
            <person name="Ni X.B."/>
            <person name="Tian J.H."/>
            <person name="Sheng Y."/>
            <person name="Liu T."/>
            <person name="Pan Y.S."/>
            <person name="Xia L.Y."/>
            <person name="Li J."/>
            <person name="Zhao F."/>
            <person name="Cao W.C."/>
        </authorList>
    </citation>
    <scope>NUCLEOTIDE SEQUENCE</scope>
    <source>
        <strain evidence="16">Rsan-2018</strain>
    </source>
</reference>
<dbReference type="PROSITE" id="PS50127">
    <property type="entry name" value="UBC_2"/>
    <property type="match status" value="1"/>
</dbReference>
<feature type="domain" description="UBC core" evidence="15">
    <location>
        <begin position="33"/>
        <end position="194"/>
    </location>
</feature>
<organism evidence="16 17">
    <name type="scientific">Rhipicephalus sanguineus</name>
    <name type="common">Brown dog tick</name>
    <name type="synonym">Ixodes sanguineus</name>
    <dbReference type="NCBI Taxonomy" id="34632"/>
    <lineage>
        <taxon>Eukaryota</taxon>
        <taxon>Metazoa</taxon>
        <taxon>Ecdysozoa</taxon>
        <taxon>Arthropoda</taxon>
        <taxon>Chelicerata</taxon>
        <taxon>Arachnida</taxon>
        <taxon>Acari</taxon>
        <taxon>Parasitiformes</taxon>
        <taxon>Ixodida</taxon>
        <taxon>Ixodoidea</taxon>
        <taxon>Ixodidae</taxon>
        <taxon>Rhipicephalinae</taxon>
        <taxon>Rhipicephalus</taxon>
        <taxon>Rhipicephalus</taxon>
    </lineage>
</organism>
<keyword evidence="7" id="KW-0547">Nucleotide-binding</keyword>
<keyword evidence="6" id="KW-0053">Apoptosis</keyword>
<evidence type="ECO:0000256" key="1">
    <source>
        <dbReference type="ARBA" id="ARBA00004123"/>
    </source>
</evidence>
<dbReference type="EC" id="2.3.2.23" evidence="3"/>
<dbReference type="GO" id="GO:0005524">
    <property type="term" value="F:ATP binding"/>
    <property type="evidence" value="ECO:0007669"/>
    <property type="project" value="UniProtKB-KW"/>
</dbReference>
<evidence type="ECO:0000256" key="10">
    <source>
        <dbReference type="ARBA" id="ARBA00023242"/>
    </source>
</evidence>
<evidence type="ECO:0000313" key="16">
    <source>
        <dbReference type="EMBL" id="KAH7935864.1"/>
    </source>
</evidence>
<evidence type="ECO:0000313" key="17">
    <source>
        <dbReference type="Proteomes" id="UP000821837"/>
    </source>
</evidence>
<evidence type="ECO:0000256" key="9">
    <source>
        <dbReference type="ARBA" id="ARBA00022840"/>
    </source>
</evidence>
<dbReference type="OrthoDB" id="47801at2759"/>
<keyword evidence="17" id="KW-1185">Reference proteome</keyword>
<dbReference type="GO" id="GO:0004869">
    <property type="term" value="F:cysteine-type endopeptidase inhibitor activity"/>
    <property type="evidence" value="ECO:0007669"/>
    <property type="project" value="TreeGrafter"/>
</dbReference>
<sequence>MANAAAISKVTKNSLTMASWDPMLHLNEQPTPSCLTRVTRDIAEIKADPLPGIFIFPEESDLTRIHAIVVGPEGTPYEGGFFHFFMKCPPNYPVVPPRVRIMTTDAGRVRFNPNLYACGKVCLSILGTWPGPAWSPVQNIGTVLISIQSLMNKEPFYNEPGMPTMPVLSTRYSDRVRHDTVRVAICDAVEACLQDQPPYPPYLVDAVLKTFADSYDKYEGMVKAQVQLNSSWRLSQMLGLRASYEYEPLLARLRQLGQRVKEKMAADGAAEADEQ</sequence>
<dbReference type="PANTHER" id="PTHR46116:SF26">
    <property type="entry name" value="UBIQUITIN-CONJUGATING ENZYME E2 Z"/>
    <property type="match status" value="1"/>
</dbReference>
<keyword evidence="9" id="KW-0067">ATP-binding</keyword>
<accession>A0A9D4PEB0</accession>
<dbReference type="PANTHER" id="PTHR46116">
    <property type="entry name" value="(E3-INDEPENDENT) E2 UBIQUITIN-CONJUGATING ENZYME"/>
    <property type="match status" value="1"/>
</dbReference>
<evidence type="ECO:0000256" key="13">
    <source>
        <dbReference type="ARBA" id="ARBA00042316"/>
    </source>
</evidence>
<evidence type="ECO:0000256" key="5">
    <source>
        <dbReference type="ARBA" id="ARBA00022679"/>
    </source>
</evidence>
<gene>
    <name evidence="16" type="ORF">HPB52_014433</name>
</gene>
<comment type="caution">
    <text evidence="16">The sequence shown here is derived from an EMBL/GenBank/DDBJ whole genome shotgun (WGS) entry which is preliminary data.</text>
</comment>
<comment type="subcellular location">
    <subcellularLocation>
        <location evidence="2">Cytoplasm</location>
    </subcellularLocation>
    <subcellularLocation>
        <location evidence="1">Nucleus</location>
    </subcellularLocation>
</comment>
<dbReference type="GO" id="GO:0043066">
    <property type="term" value="P:negative regulation of apoptotic process"/>
    <property type="evidence" value="ECO:0007669"/>
    <property type="project" value="TreeGrafter"/>
</dbReference>
<dbReference type="EMBL" id="JABSTV010001255">
    <property type="protein sequence ID" value="KAH7935864.1"/>
    <property type="molecule type" value="Genomic_DNA"/>
</dbReference>
<dbReference type="OMA" id="TMASWDP"/>
<keyword evidence="8" id="KW-0833">Ubl conjugation pathway</keyword>
<keyword evidence="4" id="KW-0963">Cytoplasm</keyword>
<dbReference type="GO" id="GO:0005737">
    <property type="term" value="C:cytoplasm"/>
    <property type="evidence" value="ECO:0007669"/>
    <property type="project" value="UniProtKB-SubCell"/>
</dbReference>
<keyword evidence="5" id="KW-0808">Transferase</keyword>
<evidence type="ECO:0000256" key="3">
    <source>
        <dbReference type="ARBA" id="ARBA00012486"/>
    </source>
</evidence>
<dbReference type="SMART" id="SM00212">
    <property type="entry name" value="UBCc"/>
    <property type="match status" value="1"/>
</dbReference>
<evidence type="ECO:0000256" key="2">
    <source>
        <dbReference type="ARBA" id="ARBA00004496"/>
    </source>
</evidence>
<dbReference type="GO" id="GO:0005634">
    <property type="term" value="C:nucleus"/>
    <property type="evidence" value="ECO:0007669"/>
    <property type="project" value="UniProtKB-SubCell"/>
</dbReference>
<evidence type="ECO:0000256" key="14">
    <source>
        <dbReference type="ARBA" id="ARBA00042401"/>
    </source>
</evidence>
<name>A0A9D4PEB0_RHISA</name>
<evidence type="ECO:0000256" key="4">
    <source>
        <dbReference type="ARBA" id="ARBA00022490"/>
    </source>
</evidence>
<evidence type="ECO:0000256" key="7">
    <source>
        <dbReference type="ARBA" id="ARBA00022741"/>
    </source>
</evidence>
<dbReference type="InterPro" id="IPR016135">
    <property type="entry name" value="UBQ-conjugating_enzyme/RWD"/>
</dbReference>
<evidence type="ECO:0000256" key="6">
    <source>
        <dbReference type="ARBA" id="ARBA00022703"/>
    </source>
</evidence>
<reference evidence="16" key="2">
    <citation type="submission" date="2021-09" db="EMBL/GenBank/DDBJ databases">
        <authorList>
            <person name="Jia N."/>
            <person name="Wang J."/>
            <person name="Shi W."/>
            <person name="Du L."/>
            <person name="Sun Y."/>
            <person name="Zhan W."/>
            <person name="Jiang J."/>
            <person name="Wang Q."/>
            <person name="Zhang B."/>
            <person name="Ji P."/>
            <person name="Sakyi L.B."/>
            <person name="Cui X."/>
            <person name="Yuan T."/>
            <person name="Jiang B."/>
            <person name="Yang W."/>
            <person name="Lam T.T.-Y."/>
            <person name="Chang Q."/>
            <person name="Ding S."/>
            <person name="Wang X."/>
            <person name="Zhu J."/>
            <person name="Ruan X."/>
            <person name="Zhao L."/>
            <person name="Wei J."/>
            <person name="Que T."/>
            <person name="Du C."/>
            <person name="Cheng J."/>
            <person name="Dai P."/>
            <person name="Han X."/>
            <person name="Huang E."/>
            <person name="Gao Y."/>
            <person name="Liu J."/>
            <person name="Shao H."/>
            <person name="Ye R."/>
            <person name="Li L."/>
            <person name="Wei W."/>
            <person name="Wang X."/>
            <person name="Wang C."/>
            <person name="Huo Q."/>
            <person name="Li W."/>
            <person name="Guo W."/>
            <person name="Chen H."/>
            <person name="Chen S."/>
            <person name="Zhou L."/>
            <person name="Zhou L."/>
            <person name="Ni X."/>
            <person name="Tian J."/>
            <person name="Zhou Y."/>
            <person name="Sheng Y."/>
            <person name="Liu T."/>
            <person name="Pan Y."/>
            <person name="Xia L."/>
            <person name="Li J."/>
            <person name="Zhao F."/>
            <person name="Cao W."/>
        </authorList>
    </citation>
    <scope>NUCLEOTIDE SEQUENCE</scope>
    <source>
        <strain evidence="16">Rsan-2018</strain>
        <tissue evidence="16">Larvae</tissue>
    </source>
</reference>
<proteinExistence type="predicted"/>
<evidence type="ECO:0000256" key="8">
    <source>
        <dbReference type="ARBA" id="ARBA00022786"/>
    </source>
</evidence>
<dbReference type="GO" id="GO:0006915">
    <property type="term" value="P:apoptotic process"/>
    <property type="evidence" value="ECO:0007669"/>
    <property type="project" value="UniProtKB-KW"/>
</dbReference>
<evidence type="ECO:0000256" key="11">
    <source>
        <dbReference type="ARBA" id="ARBA00039894"/>
    </source>
</evidence>
<dbReference type="AlphaFoldDB" id="A0A9D4PEB0"/>
<dbReference type="Pfam" id="PF00179">
    <property type="entry name" value="UQ_con"/>
    <property type="match status" value="1"/>
</dbReference>
<dbReference type="GO" id="GO:0061631">
    <property type="term" value="F:ubiquitin conjugating enzyme activity"/>
    <property type="evidence" value="ECO:0007669"/>
    <property type="project" value="UniProtKB-EC"/>
</dbReference>
<dbReference type="VEuPathDB" id="VectorBase:RSAN_039050"/>